<name>A0A1V4HP16_9BACL</name>
<keyword evidence="2" id="KW-1185">Reference proteome</keyword>
<evidence type="ECO:0000313" key="2">
    <source>
        <dbReference type="Proteomes" id="UP000190626"/>
    </source>
</evidence>
<organism evidence="1 2">
    <name type="scientific">Paenibacillus ferrarius</name>
    <dbReference type="NCBI Taxonomy" id="1469647"/>
    <lineage>
        <taxon>Bacteria</taxon>
        <taxon>Bacillati</taxon>
        <taxon>Bacillota</taxon>
        <taxon>Bacilli</taxon>
        <taxon>Bacillales</taxon>
        <taxon>Paenibacillaceae</taxon>
        <taxon>Paenibacillus</taxon>
    </lineage>
</organism>
<dbReference type="EMBL" id="MBTG01000006">
    <property type="protein sequence ID" value="OPH59738.1"/>
    <property type="molecule type" value="Genomic_DNA"/>
</dbReference>
<proteinExistence type="predicted"/>
<protein>
    <submittedName>
        <fullName evidence="1">Uncharacterized protein</fullName>
    </submittedName>
</protein>
<dbReference type="AlphaFoldDB" id="A0A1V4HP16"/>
<comment type="caution">
    <text evidence="1">The sequence shown here is derived from an EMBL/GenBank/DDBJ whole genome shotgun (WGS) entry which is preliminary data.</text>
</comment>
<evidence type="ECO:0000313" key="1">
    <source>
        <dbReference type="EMBL" id="OPH59738.1"/>
    </source>
</evidence>
<accession>A0A1V4HP16</accession>
<dbReference type="Proteomes" id="UP000190626">
    <property type="component" value="Unassembled WGS sequence"/>
</dbReference>
<gene>
    <name evidence="1" type="ORF">BC351_19855</name>
</gene>
<sequence>MANVWESLTCRQWMQDANTQRAWIARLLTPKDAKVQVFSVKSCEKAENLQKCRHFKLFGLKSNNKLKKPAFLQEYMNLGYSRE</sequence>
<reference evidence="2" key="1">
    <citation type="submission" date="2016-07" db="EMBL/GenBank/DDBJ databases">
        <authorList>
            <person name="Florea S."/>
            <person name="Webb J.S."/>
            <person name="Jaromczyk J."/>
            <person name="Schardl C.L."/>
        </authorList>
    </citation>
    <scope>NUCLEOTIDE SEQUENCE [LARGE SCALE GENOMIC DNA]</scope>
    <source>
        <strain evidence="2">CY1</strain>
    </source>
</reference>